<comment type="caution">
    <text evidence="2">The sequence shown here is derived from an EMBL/GenBank/DDBJ whole genome shotgun (WGS) entry which is preliminary data.</text>
</comment>
<reference evidence="3" key="1">
    <citation type="submission" date="2017-03" db="EMBL/GenBank/DDBJ databases">
        <title>Novel pathways for hydrocarbon cycling and metabolic interdependencies in hydrothermal sediment communities.</title>
        <authorList>
            <person name="Dombrowski N."/>
            <person name="Seitz K."/>
            <person name="Teske A."/>
            <person name="Baker B."/>
        </authorList>
    </citation>
    <scope>NUCLEOTIDE SEQUENCE [LARGE SCALE GENOMIC DNA]</scope>
</reference>
<accession>A0A1W9S367</accession>
<sequence length="136" mass="15592">MEEYKGFSITTEIGADISKVTSALNTILLKNGFRVIKKTDLSKEIMKDISIKWLKYHIWDIIDAEITYKILSINKYGGTFTPIRILIYEKDDNTIISVIDPRLAARLIDNPTIIELAQEMGDRIKNALAEIENKFK</sequence>
<dbReference type="SUPFAM" id="SSF103247">
    <property type="entry name" value="TT1751-like"/>
    <property type="match status" value="1"/>
</dbReference>
<dbReference type="CDD" id="cd14797">
    <property type="entry name" value="DUF302"/>
    <property type="match status" value="1"/>
</dbReference>
<organism evidence="2 3">
    <name type="scientific">Candidatus Coatesbacteria bacterium 4484_99</name>
    <dbReference type="NCBI Taxonomy" id="1970774"/>
    <lineage>
        <taxon>Bacteria</taxon>
        <taxon>Candidatus Coatesiibacteriota</taxon>
    </lineage>
</organism>
<dbReference type="InterPro" id="IPR005180">
    <property type="entry name" value="DUF302"/>
</dbReference>
<gene>
    <name evidence="2" type="ORF">B6D57_00475</name>
</gene>
<dbReference type="InterPro" id="IPR035923">
    <property type="entry name" value="TT1751-like_sf"/>
</dbReference>
<dbReference type="Pfam" id="PF03625">
    <property type="entry name" value="DUF302"/>
    <property type="match status" value="1"/>
</dbReference>
<feature type="domain" description="DUF302" evidence="1">
    <location>
        <begin position="41"/>
        <end position="101"/>
    </location>
</feature>
<dbReference type="EMBL" id="NATQ01000005">
    <property type="protein sequence ID" value="OQX91254.1"/>
    <property type="molecule type" value="Genomic_DNA"/>
</dbReference>
<dbReference type="Proteomes" id="UP000192611">
    <property type="component" value="Unassembled WGS sequence"/>
</dbReference>
<dbReference type="AlphaFoldDB" id="A0A1W9S367"/>
<evidence type="ECO:0000313" key="2">
    <source>
        <dbReference type="EMBL" id="OQX91254.1"/>
    </source>
</evidence>
<dbReference type="Gene3D" id="3.30.310.70">
    <property type="entry name" value="TT1751-like domain"/>
    <property type="match status" value="1"/>
</dbReference>
<proteinExistence type="predicted"/>
<protein>
    <recommendedName>
        <fullName evidence="1">DUF302 domain-containing protein</fullName>
    </recommendedName>
</protein>
<evidence type="ECO:0000313" key="3">
    <source>
        <dbReference type="Proteomes" id="UP000192611"/>
    </source>
</evidence>
<name>A0A1W9S367_9BACT</name>
<evidence type="ECO:0000259" key="1">
    <source>
        <dbReference type="Pfam" id="PF03625"/>
    </source>
</evidence>